<dbReference type="EMBL" id="JANPWB010000006">
    <property type="protein sequence ID" value="KAJ1175741.1"/>
    <property type="molecule type" value="Genomic_DNA"/>
</dbReference>
<accession>A0AAV7TH65</accession>
<gene>
    <name evidence="1" type="ORF">NDU88_001028</name>
</gene>
<name>A0AAV7TH65_PLEWA</name>
<organism evidence="1 2">
    <name type="scientific">Pleurodeles waltl</name>
    <name type="common">Iberian ribbed newt</name>
    <dbReference type="NCBI Taxonomy" id="8319"/>
    <lineage>
        <taxon>Eukaryota</taxon>
        <taxon>Metazoa</taxon>
        <taxon>Chordata</taxon>
        <taxon>Craniata</taxon>
        <taxon>Vertebrata</taxon>
        <taxon>Euteleostomi</taxon>
        <taxon>Amphibia</taxon>
        <taxon>Batrachia</taxon>
        <taxon>Caudata</taxon>
        <taxon>Salamandroidea</taxon>
        <taxon>Salamandridae</taxon>
        <taxon>Pleurodelinae</taxon>
        <taxon>Pleurodeles</taxon>
    </lineage>
</organism>
<dbReference type="Proteomes" id="UP001066276">
    <property type="component" value="Chromosome 3_2"/>
</dbReference>
<protein>
    <submittedName>
        <fullName evidence="1">Uncharacterized protein</fullName>
    </submittedName>
</protein>
<comment type="caution">
    <text evidence="1">The sequence shown here is derived from an EMBL/GenBank/DDBJ whole genome shotgun (WGS) entry which is preliminary data.</text>
</comment>
<evidence type="ECO:0000313" key="2">
    <source>
        <dbReference type="Proteomes" id="UP001066276"/>
    </source>
</evidence>
<sequence>MAPHDDLSRSLLGATMASPALAHLQLPVLQSLPASYWDVAVDASISKALGEQPRGRALAWAFRLKPILTALHCQCKSPVSQSPGTERAGVLTCIRTTCLGARIRPAEKKNGNAPPDFKMAGTLHLKKLALRLAGWGWAPARQRGPYY</sequence>
<reference evidence="1" key="1">
    <citation type="journal article" date="2022" name="bioRxiv">
        <title>Sequencing and chromosome-scale assembly of the giantPleurodeles waltlgenome.</title>
        <authorList>
            <person name="Brown T."/>
            <person name="Elewa A."/>
            <person name="Iarovenko S."/>
            <person name="Subramanian E."/>
            <person name="Araus A.J."/>
            <person name="Petzold A."/>
            <person name="Susuki M."/>
            <person name="Suzuki K.-i.T."/>
            <person name="Hayashi T."/>
            <person name="Toyoda A."/>
            <person name="Oliveira C."/>
            <person name="Osipova E."/>
            <person name="Leigh N.D."/>
            <person name="Simon A."/>
            <person name="Yun M.H."/>
        </authorList>
    </citation>
    <scope>NUCLEOTIDE SEQUENCE</scope>
    <source>
        <strain evidence="1">20211129_DDA</strain>
        <tissue evidence="1">Liver</tissue>
    </source>
</reference>
<proteinExistence type="predicted"/>
<dbReference type="AlphaFoldDB" id="A0AAV7TH65"/>
<keyword evidence="2" id="KW-1185">Reference proteome</keyword>
<evidence type="ECO:0000313" key="1">
    <source>
        <dbReference type="EMBL" id="KAJ1175741.1"/>
    </source>
</evidence>